<feature type="compositionally biased region" description="Polar residues" evidence="5">
    <location>
        <begin position="370"/>
        <end position="380"/>
    </location>
</feature>
<accession>A0A9P9HY73</accession>
<evidence type="ECO:0000256" key="4">
    <source>
        <dbReference type="SAM" id="Coils"/>
    </source>
</evidence>
<dbReference type="InterPro" id="IPR036291">
    <property type="entry name" value="NAD(P)-bd_dom_sf"/>
</dbReference>
<proteinExistence type="inferred from homology"/>
<evidence type="ECO:0000313" key="8">
    <source>
        <dbReference type="Proteomes" id="UP000720189"/>
    </source>
</evidence>
<reference evidence="7" key="1">
    <citation type="journal article" date="2021" name="Nat. Commun.">
        <title>Genetic determinants of endophytism in the Arabidopsis root mycobiome.</title>
        <authorList>
            <person name="Mesny F."/>
            <person name="Miyauchi S."/>
            <person name="Thiergart T."/>
            <person name="Pickel B."/>
            <person name="Atanasova L."/>
            <person name="Karlsson M."/>
            <person name="Huettel B."/>
            <person name="Barry K.W."/>
            <person name="Haridas S."/>
            <person name="Chen C."/>
            <person name="Bauer D."/>
            <person name="Andreopoulos W."/>
            <person name="Pangilinan J."/>
            <person name="LaButti K."/>
            <person name="Riley R."/>
            <person name="Lipzen A."/>
            <person name="Clum A."/>
            <person name="Drula E."/>
            <person name="Henrissat B."/>
            <person name="Kohler A."/>
            <person name="Grigoriev I.V."/>
            <person name="Martin F.M."/>
            <person name="Hacquard S."/>
        </authorList>
    </citation>
    <scope>NUCLEOTIDE SEQUENCE</scope>
    <source>
        <strain evidence="7">MPI-CAGE-AT-0023</strain>
    </source>
</reference>
<dbReference type="Pfam" id="PF01370">
    <property type="entry name" value="Epimerase"/>
    <property type="match status" value="1"/>
</dbReference>
<feature type="coiled-coil region" evidence="4">
    <location>
        <begin position="405"/>
        <end position="436"/>
    </location>
</feature>
<evidence type="ECO:0000259" key="6">
    <source>
        <dbReference type="Pfam" id="PF01370"/>
    </source>
</evidence>
<name>A0A9P9HY73_FUSRE</name>
<dbReference type="PANTHER" id="PTHR10366">
    <property type="entry name" value="NAD DEPENDENT EPIMERASE/DEHYDRATASE"/>
    <property type="match status" value="1"/>
</dbReference>
<gene>
    <name evidence="7" type="ORF">BKA55DRAFT_590305</name>
</gene>
<keyword evidence="2" id="KW-0539">Nucleus</keyword>
<dbReference type="AlphaFoldDB" id="A0A9P9HY73"/>
<dbReference type="InterPro" id="IPR021858">
    <property type="entry name" value="Fun_TF"/>
</dbReference>
<evidence type="ECO:0000313" key="7">
    <source>
        <dbReference type="EMBL" id="KAH7264849.1"/>
    </source>
</evidence>
<organism evidence="7 8">
    <name type="scientific">Fusarium redolens</name>
    <dbReference type="NCBI Taxonomy" id="48865"/>
    <lineage>
        <taxon>Eukaryota</taxon>
        <taxon>Fungi</taxon>
        <taxon>Dikarya</taxon>
        <taxon>Ascomycota</taxon>
        <taxon>Pezizomycotina</taxon>
        <taxon>Sordariomycetes</taxon>
        <taxon>Hypocreomycetidae</taxon>
        <taxon>Hypocreales</taxon>
        <taxon>Nectriaceae</taxon>
        <taxon>Fusarium</taxon>
        <taxon>Fusarium redolens species complex</taxon>
    </lineage>
</organism>
<dbReference type="OrthoDB" id="2735536at2759"/>
<feature type="compositionally biased region" description="Basic residues" evidence="5">
    <location>
        <begin position="356"/>
        <end position="366"/>
    </location>
</feature>
<dbReference type="GeneID" id="70225025"/>
<dbReference type="InterPro" id="IPR001509">
    <property type="entry name" value="Epimerase_deHydtase"/>
</dbReference>
<dbReference type="Pfam" id="PF11951">
    <property type="entry name" value="Fungal_trans_2"/>
    <property type="match status" value="1"/>
</dbReference>
<comment type="caution">
    <text evidence="7">The sequence shown here is derived from an EMBL/GenBank/DDBJ whole genome shotgun (WGS) entry which is preliminary data.</text>
</comment>
<keyword evidence="8" id="KW-1185">Reference proteome</keyword>
<dbReference type="Proteomes" id="UP000720189">
    <property type="component" value="Unassembled WGS sequence"/>
</dbReference>
<dbReference type="PANTHER" id="PTHR10366:SF562">
    <property type="entry name" value="ALDEHYDE REDUCTASE II (AFU_ORTHOLOGUE AFUA_1G11360)"/>
    <property type="match status" value="1"/>
</dbReference>
<dbReference type="SUPFAM" id="SSF51735">
    <property type="entry name" value="NAD(P)-binding Rossmann-fold domains"/>
    <property type="match status" value="1"/>
</dbReference>
<dbReference type="EMBL" id="JAGMUX010000003">
    <property type="protein sequence ID" value="KAH7264849.1"/>
    <property type="molecule type" value="Genomic_DNA"/>
</dbReference>
<dbReference type="InterPro" id="IPR050425">
    <property type="entry name" value="NAD(P)_dehydrat-like"/>
</dbReference>
<keyword evidence="1" id="KW-0560">Oxidoreductase</keyword>
<evidence type="ECO:0000256" key="3">
    <source>
        <dbReference type="ARBA" id="ARBA00023445"/>
    </source>
</evidence>
<protein>
    <recommendedName>
        <fullName evidence="6">NAD-dependent epimerase/dehydratase domain-containing protein</fullName>
    </recommendedName>
</protein>
<feature type="region of interest" description="Disordered" evidence="5">
    <location>
        <begin position="340"/>
        <end position="380"/>
    </location>
</feature>
<dbReference type="Gene3D" id="3.40.50.720">
    <property type="entry name" value="NAD(P)-binding Rossmann-like Domain"/>
    <property type="match status" value="1"/>
</dbReference>
<feature type="compositionally biased region" description="Polar residues" evidence="5">
    <location>
        <begin position="340"/>
        <end position="354"/>
    </location>
</feature>
<comment type="similarity">
    <text evidence="3">Belongs to the NAD(P)-dependent epimerase/dehydratase family. Dihydroflavonol-4-reductase subfamily.</text>
</comment>
<evidence type="ECO:0000256" key="2">
    <source>
        <dbReference type="ARBA" id="ARBA00023242"/>
    </source>
</evidence>
<sequence length="642" mass="71324">MSNHPTAIPQGSWVLVTAANGHTGSHIVFELLKRDFKVRGTVRDLESSQWLLKDGFVSKYAERGNFELVVADTTKPDDFDRAVQGVSAVIHVAVIGDVVPDPNVAIPATIESALSVCRSAAKEPSVKRFVFTSTFWAATFPVPGVSDTITNLGTWNDAAIQAAWAPPPYEPDRVLPVYFAAKAEAEKAVWKFVKDEKLPWAVNSVSPCVILGDLRDDKHLRSVPPQLIEQLYLGNLEKLQTPAMYYSHVTDVAIIHVAAAIDPEVQGQRIQVLAASFTWNDCLDILRRAYPNMKFVDNFISGDPKLVYNIENNIAPGLLQKWAGRDWISLETSIKEVNPTTDTENRSVAQSQMTLVRRRGRGRLPKGQKGSENPSSRPGTLQFINSAHPDEITNTNSIRLIRSHAAKLSRALQKERKQDEALLEEGNAENVQAEAELRSMIHPASNTQYRRIMPKIQPLEQTGDHPPSPIQLIGGARSDACTGFARPLSDDEHYLFDFYLNYVISYGYTACYAQDDEQNFNYLMRHIWVPNAMSTLSLMTAIFHVACRNYVTATNNSLSSKFGVKKLQYRLMCIQMAKDAIESEAVATDTTIALAMLLASEAFLEGDMNAYWSHGAGVMKMVRARGGSRSAVSSRVERLDRL</sequence>
<dbReference type="GO" id="GO:0016616">
    <property type="term" value="F:oxidoreductase activity, acting on the CH-OH group of donors, NAD or NADP as acceptor"/>
    <property type="evidence" value="ECO:0007669"/>
    <property type="project" value="TreeGrafter"/>
</dbReference>
<feature type="domain" description="NAD-dependent epimerase/dehydratase" evidence="6">
    <location>
        <begin position="14"/>
        <end position="264"/>
    </location>
</feature>
<keyword evidence="4" id="KW-0175">Coiled coil</keyword>
<dbReference type="RefSeq" id="XP_046053584.1">
    <property type="nucleotide sequence ID" value="XM_046195071.1"/>
</dbReference>
<evidence type="ECO:0000256" key="5">
    <source>
        <dbReference type="SAM" id="MobiDB-lite"/>
    </source>
</evidence>
<evidence type="ECO:0000256" key="1">
    <source>
        <dbReference type="ARBA" id="ARBA00023002"/>
    </source>
</evidence>